<keyword evidence="2" id="KW-0812">Transmembrane</keyword>
<protein>
    <recommendedName>
        <fullName evidence="3">Nudix hydrolase domain-containing protein</fullName>
    </recommendedName>
</protein>
<dbReference type="Pfam" id="PF00293">
    <property type="entry name" value="NUDIX"/>
    <property type="match status" value="1"/>
</dbReference>
<dbReference type="PRINTS" id="PR00502">
    <property type="entry name" value="NUDIXFAMILY"/>
</dbReference>
<evidence type="ECO:0000313" key="5">
    <source>
        <dbReference type="Proteomes" id="UP000676917"/>
    </source>
</evidence>
<dbReference type="EMBL" id="BORP01000001">
    <property type="protein sequence ID" value="GIO25550.1"/>
    <property type="molecule type" value="Genomic_DNA"/>
</dbReference>
<sequence length="139" mass="16106">MESIYVDWGNSTVKLTWLRDFQAPRELVTSAHGFCFHEGKVMLVDLDNRGWDFPGGHVMPGETPEDAFKREVMEEGYVEGDCFYLGAIEVNHRENPNWDGLSPYPVAGYQVFYVWIYMLFIHLRQGMNLVEGRSLNHVM</sequence>
<evidence type="ECO:0000313" key="4">
    <source>
        <dbReference type="EMBL" id="GIO25550.1"/>
    </source>
</evidence>
<dbReference type="Gene3D" id="3.90.79.10">
    <property type="entry name" value="Nucleoside Triphosphate Pyrophosphohydrolase"/>
    <property type="match status" value="1"/>
</dbReference>
<comment type="caution">
    <text evidence="4">The sequence shown here is derived from an EMBL/GenBank/DDBJ whole genome shotgun (WGS) entry which is preliminary data.</text>
</comment>
<name>A0A919X7C0_9BACI</name>
<accession>A0A919X7C0</accession>
<dbReference type="PROSITE" id="PS51462">
    <property type="entry name" value="NUDIX"/>
    <property type="match status" value="1"/>
</dbReference>
<evidence type="ECO:0000256" key="2">
    <source>
        <dbReference type="SAM" id="Phobius"/>
    </source>
</evidence>
<reference evidence="4" key="1">
    <citation type="submission" date="2021-03" db="EMBL/GenBank/DDBJ databases">
        <title>Antimicrobial resistance genes in bacteria isolated from Japanese honey, and their potential for conferring macrolide and lincosamide resistance in the American foulbrood pathogen Paenibacillus larvae.</title>
        <authorList>
            <person name="Okamoto M."/>
            <person name="Kumagai M."/>
            <person name="Kanamori H."/>
            <person name="Takamatsu D."/>
        </authorList>
    </citation>
    <scope>NUCLEOTIDE SEQUENCE</scope>
    <source>
        <strain evidence="4">J43TS3</strain>
    </source>
</reference>
<proteinExistence type="predicted"/>
<evidence type="ECO:0000259" key="3">
    <source>
        <dbReference type="PROSITE" id="PS51462"/>
    </source>
</evidence>
<organism evidence="4 5">
    <name type="scientific">Ornithinibacillus bavariensis</name>
    <dbReference type="NCBI Taxonomy" id="545502"/>
    <lineage>
        <taxon>Bacteria</taxon>
        <taxon>Bacillati</taxon>
        <taxon>Bacillota</taxon>
        <taxon>Bacilli</taxon>
        <taxon>Bacillales</taxon>
        <taxon>Bacillaceae</taxon>
        <taxon>Ornithinibacillus</taxon>
    </lineage>
</organism>
<dbReference type="InterPro" id="IPR020476">
    <property type="entry name" value="Nudix_hydrolase"/>
</dbReference>
<keyword evidence="5" id="KW-1185">Reference proteome</keyword>
<dbReference type="Proteomes" id="UP000676917">
    <property type="component" value="Unassembled WGS sequence"/>
</dbReference>
<feature type="domain" description="Nudix hydrolase" evidence="3">
    <location>
        <begin position="24"/>
        <end position="139"/>
    </location>
</feature>
<dbReference type="AlphaFoldDB" id="A0A919X7C0"/>
<dbReference type="GO" id="GO:0016787">
    <property type="term" value="F:hydrolase activity"/>
    <property type="evidence" value="ECO:0007669"/>
    <property type="project" value="UniProtKB-KW"/>
</dbReference>
<keyword evidence="1" id="KW-0378">Hydrolase</keyword>
<keyword evidence="2" id="KW-1133">Transmembrane helix</keyword>
<dbReference type="RefSeq" id="WP_306345287.1">
    <property type="nucleotide sequence ID" value="NZ_BORP01000001.1"/>
</dbReference>
<evidence type="ECO:0000256" key="1">
    <source>
        <dbReference type="ARBA" id="ARBA00022801"/>
    </source>
</evidence>
<gene>
    <name evidence="4" type="ORF">J43TS3_01610</name>
</gene>
<feature type="transmembrane region" description="Helical" evidence="2">
    <location>
        <begin position="106"/>
        <end position="123"/>
    </location>
</feature>
<dbReference type="InterPro" id="IPR000086">
    <property type="entry name" value="NUDIX_hydrolase_dom"/>
</dbReference>
<keyword evidence="2" id="KW-0472">Membrane</keyword>
<dbReference type="SUPFAM" id="SSF55811">
    <property type="entry name" value="Nudix"/>
    <property type="match status" value="1"/>
</dbReference>
<dbReference type="InterPro" id="IPR015797">
    <property type="entry name" value="NUDIX_hydrolase-like_dom_sf"/>
</dbReference>